<reference evidence="2 3" key="1">
    <citation type="submission" date="2021-06" db="EMBL/GenBank/DDBJ databases">
        <title>Genome-based taxonomic framework of Microbacterium strains isolated from marine environment, the description of four new species and reclassification of four preexisting species.</title>
        <authorList>
            <person name="Lee S.D."/>
            <person name="Kim S.-M."/>
            <person name="Byeon Y.-S."/>
            <person name="Yang H.L."/>
            <person name="Kim I.S."/>
        </authorList>
    </citation>
    <scope>NUCLEOTIDE SEQUENCE [LARGE SCALE GENOMIC DNA]</scope>
    <source>
        <strain evidence="2 3">SSW1-36</strain>
    </source>
</reference>
<dbReference type="EMBL" id="CP078077">
    <property type="protein sequence ID" value="UPL13910.1"/>
    <property type="molecule type" value="Genomic_DNA"/>
</dbReference>
<protein>
    <submittedName>
        <fullName evidence="2">Uncharacterized protein</fullName>
    </submittedName>
</protein>
<dbReference type="RefSeq" id="WP_247957081.1">
    <property type="nucleotide sequence ID" value="NZ_CP078077.1"/>
</dbReference>
<evidence type="ECO:0000256" key="1">
    <source>
        <dbReference type="SAM" id="Phobius"/>
    </source>
</evidence>
<sequence length="67" mass="7285">MTGRPTPRRVIDVQALVVGIVHAVVFVAAITTIIVAQQTTGWPQLLTMLGALAVLIAQLAIFNRRHR</sequence>
<keyword evidence="1" id="KW-1133">Transmembrane helix</keyword>
<organism evidence="2 3">
    <name type="scientific">Microbacterium galbinum</name>
    <dbReference type="NCBI Taxonomy" id="2851646"/>
    <lineage>
        <taxon>Bacteria</taxon>
        <taxon>Bacillati</taxon>
        <taxon>Actinomycetota</taxon>
        <taxon>Actinomycetes</taxon>
        <taxon>Micrococcales</taxon>
        <taxon>Microbacteriaceae</taxon>
        <taxon>Microbacterium</taxon>
    </lineage>
</organism>
<accession>A0ABY4IQK4</accession>
<name>A0ABY4IQK4_9MICO</name>
<keyword evidence="1" id="KW-0472">Membrane</keyword>
<dbReference type="InterPro" id="IPR054198">
    <property type="entry name" value="DUF6903"/>
</dbReference>
<evidence type="ECO:0000313" key="3">
    <source>
        <dbReference type="Proteomes" id="UP000831963"/>
    </source>
</evidence>
<keyword evidence="1" id="KW-0812">Transmembrane</keyword>
<gene>
    <name evidence="2" type="ORF">KV396_05210</name>
</gene>
<proteinExistence type="predicted"/>
<keyword evidence="3" id="KW-1185">Reference proteome</keyword>
<feature type="transmembrane region" description="Helical" evidence="1">
    <location>
        <begin position="12"/>
        <end position="36"/>
    </location>
</feature>
<feature type="transmembrane region" description="Helical" evidence="1">
    <location>
        <begin position="42"/>
        <end position="62"/>
    </location>
</feature>
<dbReference type="Pfam" id="PF21844">
    <property type="entry name" value="DUF6903"/>
    <property type="match status" value="1"/>
</dbReference>
<evidence type="ECO:0000313" key="2">
    <source>
        <dbReference type="EMBL" id="UPL13910.1"/>
    </source>
</evidence>
<dbReference type="Proteomes" id="UP000831963">
    <property type="component" value="Chromosome"/>
</dbReference>